<dbReference type="AlphaFoldDB" id="A0A1E3BQQ2"/>
<dbReference type="PRINTS" id="PR00133">
    <property type="entry name" value="GLHYDRLASE3"/>
</dbReference>
<dbReference type="GO" id="GO:0008422">
    <property type="term" value="F:beta-glucosidase activity"/>
    <property type="evidence" value="ECO:0007669"/>
    <property type="project" value="UniProtKB-EC"/>
</dbReference>
<evidence type="ECO:0000259" key="21">
    <source>
        <dbReference type="Pfam" id="PF01915"/>
    </source>
</evidence>
<dbReference type="Gene3D" id="3.40.50.1700">
    <property type="entry name" value="Glycoside hydrolase family 3 C-terminal domain"/>
    <property type="match status" value="1"/>
</dbReference>
<reference evidence="23 24" key="1">
    <citation type="journal article" date="2016" name="BMC Genomics">
        <title>Comparative genomic and transcriptomic analyses of the Fuzhuan brick tea-fermentation fungus Aspergillus cristatus.</title>
        <authorList>
            <person name="Ge Y."/>
            <person name="Wang Y."/>
            <person name="Liu Y."/>
            <person name="Tan Y."/>
            <person name="Ren X."/>
            <person name="Zhang X."/>
            <person name="Hyde K.D."/>
            <person name="Liu Y."/>
            <person name="Liu Z."/>
        </authorList>
    </citation>
    <scope>NUCLEOTIDE SEQUENCE [LARGE SCALE GENOMIC DNA]</scope>
    <source>
        <strain evidence="23 24">GZAAS20.1005</strain>
    </source>
</reference>
<organism evidence="23 24">
    <name type="scientific">Aspergillus cristatus</name>
    <name type="common">Chinese Fuzhuan brick tea-fermentation fungus</name>
    <name type="synonym">Eurotium cristatum</name>
    <dbReference type="NCBI Taxonomy" id="573508"/>
    <lineage>
        <taxon>Eukaryota</taxon>
        <taxon>Fungi</taxon>
        <taxon>Dikarya</taxon>
        <taxon>Ascomycota</taxon>
        <taxon>Pezizomycotina</taxon>
        <taxon>Eurotiomycetes</taxon>
        <taxon>Eurotiomycetidae</taxon>
        <taxon>Eurotiales</taxon>
        <taxon>Aspergillaceae</taxon>
        <taxon>Aspergillus</taxon>
        <taxon>Aspergillus subgen. Aspergillus</taxon>
    </lineage>
</organism>
<comment type="subcellular location">
    <subcellularLocation>
        <location evidence="2">Secreted</location>
    </subcellularLocation>
</comment>
<keyword evidence="8" id="KW-0378">Hydrolase</keyword>
<evidence type="ECO:0000256" key="4">
    <source>
        <dbReference type="ARBA" id="ARBA00005336"/>
    </source>
</evidence>
<keyword evidence="11" id="KW-0119">Carbohydrate metabolism</keyword>
<evidence type="ECO:0000256" key="17">
    <source>
        <dbReference type="ARBA" id="ARBA00041589"/>
    </source>
</evidence>
<dbReference type="Pfam" id="PF14310">
    <property type="entry name" value="Fn3-like"/>
    <property type="match status" value="1"/>
</dbReference>
<dbReference type="PANTHER" id="PTHR42715:SF5">
    <property type="entry name" value="BETA-GLUCOSIDASE M-RELATED"/>
    <property type="match status" value="1"/>
</dbReference>
<keyword evidence="13" id="KW-0624">Polysaccharide degradation</keyword>
<comment type="similarity">
    <text evidence="4">Belongs to the glycosyl hydrolase 3 family.</text>
</comment>
<evidence type="ECO:0000256" key="18">
    <source>
        <dbReference type="ARBA" id="ARBA00041805"/>
    </source>
</evidence>
<keyword evidence="7 19" id="KW-0732">Signal</keyword>
<evidence type="ECO:0000256" key="15">
    <source>
        <dbReference type="ARBA" id="ARBA00039571"/>
    </source>
</evidence>
<evidence type="ECO:0000259" key="20">
    <source>
        <dbReference type="Pfam" id="PF00933"/>
    </source>
</evidence>
<comment type="pathway">
    <text evidence="3">Glycan metabolism; cellulose degradation.</text>
</comment>
<dbReference type="Gene3D" id="3.20.20.300">
    <property type="entry name" value="Glycoside hydrolase, family 3, N-terminal domain"/>
    <property type="match status" value="1"/>
</dbReference>
<dbReference type="InterPro" id="IPR026891">
    <property type="entry name" value="Fn3-like"/>
</dbReference>
<sequence length="568" mass="61927">MPNVKGAVAALAALSLVNLATSQNAKIVQNDTYFYGQSPPVYPSPQMAGNGGWGEALSKAQAMVSQMSLEEKVNITGGYESKTTACSGSVPAINRPGFPGMCVQHNLAGVRGVEGVNGYPAGVHVGASWNKSLAYDQAYAMAGEFKRAGATHFIGNEQEEHRFEKRDLVTNHMIKTSLFNINDKTMHEMYMWPFADAFHAGTAMRSYQRVNNSYACQNSNIMNGLLKTELGFQGFVMSDSKGQKTGTASALAGMDMMMPLTTPYWGPHLLEAVRNGSVPDAQVENMATRVIAAWYYSNQDDPSVPQSAWVFYVCLVFINNFSSEGVDRPSLHNEYSDKLVTNITSQCPNTIVVIRNAGICVVDQWIDNPTVTAVIFAHLPGQDSGAAITKIFYGDVSPSGKLTYTIFWNESDYGALFASQYSSGWDKYFLQDNLTEGLFIDYRAFNGAGITPRFEFGFGLTYTTFKYTSLKIENTIDPSTLSPFPTGPIIPGGHADLWDTVATVTADVTNTGDVPAAEVAQLYLTIPGEGQPVRQLRRFDKVMVQPGETKTFVFGLRGGILGVLEDVY</sequence>
<gene>
    <name evidence="23" type="ORF">SI65_00869</name>
</gene>
<dbReference type="GO" id="GO:0030245">
    <property type="term" value="P:cellulose catabolic process"/>
    <property type="evidence" value="ECO:0007669"/>
    <property type="project" value="UniProtKB-KW"/>
</dbReference>
<comment type="catalytic activity">
    <reaction evidence="1">
        <text>Hydrolysis of terminal, non-reducing beta-D-glucosyl residues with release of beta-D-glucose.</text>
        <dbReference type="EC" id="3.2.1.21"/>
    </reaction>
</comment>
<comment type="caution">
    <text evidence="23">The sequence shown here is derived from an EMBL/GenBank/DDBJ whole genome shotgun (WGS) entry which is preliminary data.</text>
</comment>
<feature type="domain" description="Glycoside hydrolase family 3 C-terminal" evidence="21">
    <location>
        <begin position="298"/>
        <end position="462"/>
    </location>
</feature>
<evidence type="ECO:0000256" key="14">
    <source>
        <dbReference type="ARBA" id="ARBA00024983"/>
    </source>
</evidence>
<evidence type="ECO:0000256" key="19">
    <source>
        <dbReference type="SAM" id="SignalP"/>
    </source>
</evidence>
<dbReference type="InterPro" id="IPR002772">
    <property type="entry name" value="Glyco_hydro_3_C"/>
</dbReference>
<dbReference type="OrthoDB" id="416222at2759"/>
<evidence type="ECO:0000256" key="7">
    <source>
        <dbReference type="ARBA" id="ARBA00022729"/>
    </source>
</evidence>
<evidence type="ECO:0000256" key="12">
    <source>
        <dbReference type="ARBA" id="ARBA00023295"/>
    </source>
</evidence>
<evidence type="ECO:0000256" key="11">
    <source>
        <dbReference type="ARBA" id="ARBA00023277"/>
    </source>
</evidence>
<keyword evidence="9" id="KW-0136">Cellulose degradation</keyword>
<evidence type="ECO:0000256" key="5">
    <source>
        <dbReference type="ARBA" id="ARBA00012744"/>
    </source>
</evidence>
<evidence type="ECO:0000259" key="22">
    <source>
        <dbReference type="Pfam" id="PF14310"/>
    </source>
</evidence>
<dbReference type="Gene3D" id="2.60.40.10">
    <property type="entry name" value="Immunoglobulins"/>
    <property type="match status" value="1"/>
</dbReference>
<dbReference type="SUPFAM" id="SSF51445">
    <property type="entry name" value="(Trans)glycosidases"/>
    <property type="match status" value="1"/>
</dbReference>
<evidence type="ECO:0000256" key="16">
    <source>
        <dbReference type="ARBA" id="ARBA00041282"/>
    </source>
</evidence>
<accession>A0A1E3BQQ2</accession>
<dbReference type="InterPro" id="IPR013783">
    <property type="entry name" value="Ig-like_fold"/>
</dbReference>
<feature type="signal peptide" evidence="19">
    <location>
        <begin position="1"/>
        <end position="22"/>
    </location>
</feature>
<dbReference type="EMBL" id="JXNT01000001">
    <property type="protein sequence ID" value="ODM23280.1"/>
    <property type="molecule type" value="Genomic_DNA"/>
</dbReference>
<feature type="chain" id="PRO_5009123863" description="Probable beta-glucosidase M" evidence="19">
    <location>
        <begin position="23"/>
        <end position="568"/>
    </location>
</feature>
<keyword evidence="6" id="KW-0964">Secreted</keyword>
<evidence type="ECO:0000313" key="24">
    <source>
        <dbReference type="Proteomes" id="UP000094569"/>
    </source>
</evidence>
<keyword evidence="10" id="KW-0325">Glycoprotein</keyword>
<dbReference type="PANTHER" id="PTHR42715">
    <property type="entry name" value="BETA-GLUCOSIDASE"/>
    <property type="match status" value="1"/>
</dbReference>
<dbReference type="Pfam" id="PF00933">
    <property type="entry name" value="Glyco_hydro_3"/>
    <property type="match status" value="1"/>
</dbReference>
<evidence type="ECO:0000256" key="10">
    <source>
        <dbReference type="ARBA" id="ARBA00023180"/>
    </source>
</evidence>
<evidence type="ECO:0000256" key="9">
    <source>
        <dbReference type="ARBA" id="ARBA00023001"/>
    </source>
</evidence>
<feature type="domain" description="Fibronectin type III-like" evidence="22">
    <location>
        <begin position="518"/>
        <end position="556"/>
    </location>
</feature>
<protein>
    <recommendedName>
        <fullName evidence="15">Probable beta-glucosidase M</fullName>
        <ecNumber evidence="5">3.2.1.21</ecNumber>
    </recommendedName>
    <alternativeName>
        <fullName evidence="16">Beta-D-glucoside glucohydrolase M</fullName>
    </alternativeName>
    <alternativeName>
        <fullName evidence="17">Cellobiase M</fullName>
    </alternativeName>
    <alternativeName>
        <fullName evidence="18">Gentiobiase M</fullName>
    </alternativeName>
</protein>
<dbReference type="InterPro" id="IPR036881">
    <property type="entry name" value="Glyco_hydro_3_C_sf"/>
</dbReference>
<dbReference type="InterPro" id="IPR017853">
    <property type="entry name" value="GH"/>
</dbReference>
<keyword evidence="12" id="KW-0326">Glycosidase</keyword>
<evidence type="ECO:0000313" key="23">
    <source>
        <dbReference type="EMBL" id="ODM23280.1"/>
    </source>
</evidence>
<proteinExistence type="inferred from homology"/>
<dbReference type="InterPro" id="IPR036962">
    <property type="entry name" value="Glyco_hydro_3_N_sf"/>
</dbReference>
<dbReference type="STRING" id="573508.A0A1E3BQQ2"/>
<evidence type="ECO:0000256" key="6">
    <source>
        <dbReference type="ARBA" id="ARBA00022525"/>
    </source>
</evidence>
<dbReference type="Proteomes" id="UP000094569">
    <property type="component" value="Unassembled WGS sequence"/>
</dbReference>
<dbReference type="EC" id="3.2.1.21" evidence="5"/>
<keyword evidence="24" id="KW-1185">Reference proteome</keyword>
<feature type="domain" description="Glycoside hydrolase family 3 N-terminal" evidence="20">
    <location>
        <begin position="175"/>
        <end position="291"/>
    </location>
</feature>
<dbReference type="InterPro" id="IPR001764">
    <property type="entry name" value="Glyco_hydro_3_N"/>
</dbReference>
<dbReference type="SUPFAM" id="SSF52279">
    <property type="entry name" value="Beta-D-glucan exohydrolase, C-terminal domain"/>
    <property type="match status" value="1"/>
</dbReference>
<evidence type="ECO:0000256" key="3">
    <source>
        <dbReference type="ARBA" id="ARBA00004987"/>
    </source>
</evidence>
<evidence type="ECO:0000256" key="8">
    <source>
        <dbReference type="ARBA" id="ARBA00022801"/>
    </source>
</evidence>
<evidence type="ECO:0000256" key="13">
    <source>
        <dbReference type="ARBA" id="ARBA00023326"/>
    </source>
</evidence>
<dbReference type="GO" id="GO:0005576">
    <property type="term" value="C:extracellular region"/>
    <property type="evidence" value="ECO:0007669"/>
    <property type="project" value="UniProtKB-SubCell"/>
</dbReference>
<comment type="function">
    <text evidence="14">Beta-glucosidases are one of a number of cellulolytic enzymes involved in the degradation of cellulosic biomass. Catalyzes the last step releasing glucose from the inhibitory cellobiose.</text>
</comment>
<evidence type="ECO:0000256" key="2">
    <source>
        <dbReference type="ARBA" id="ARBA00004613"/>
    </source>
</evidence>
<evidence type="ECO:0000256" key="1">
    <source>
        <dbReference type="ARBA" id="ARBA00000448"/>
    </source>
</evidence>
<dbReference type="VEuPathDB" id="FungiDB:SI65_00869"/>
<dbReference type="Pfam" id="PF01915">
    <property type="entry name" value="Glyco_hydro_3_C"/>
    <property type="match status" value="1"/>
</dbReference>
<dbReference type="InterPro" id="IPR050288">
    <property type="entry name" value="Cellulose_deg_GH3"/>
</dbReference>
<name>A0A1E3BQQ2_ASPCR</name>